<dbReference type="CDD" id="cd22903">
    <property type="entry name" value="NI9M"/>
    <property type="match status" value="1"/>
</dbReference>
<evidence type="ECO:0000256" key="2">
    <source>
        <dbReference type="SAM" id="Phobius"/>
    </source>
</evidence>
<keyword evidence="2" id="KW-1133">Transmembrane helix</keyword>
<protein>
    <submittedName>
        <fullName evidence="3">N19m, NADH-ubiquinone oxidoreductase 9.5 kDa subunit</fullName>
    </submittedName>
</protein>
<feature type="transmembrane region" description="Helical" evidence="2">
    <location>
        <begin position="17"/>
        <end position="36"/>
    </location>
</feature>
<reference evidence="3 4" key="1">
    <citation type="submission" date="2023-09" db="EMBL/GenBank/DDBJ databases">
        <title>Pangenome analysis of Batrachochytrium dendrobatidis and related Chytrids.</title>
        <authorList>
            <person name="Yacoub M.N."/>
            <person name="Stajich J.E."/>
            <person name="James T.Y."/>
        </authorList>
    </citation>
    <scope>NUCLEOTIDE SEQUENCE [LARGE SCALE GENOMIC DNA]</scope>
    <source>
        <strain evidence="3 4">JEL0888</strain>
    </source>
</reference>
<keyword evidence="2" id="KW-0472">Membrane</keyword>
<evidence type="ECO:0000313" key="4">
    <source>
        <dbReference type="Proteomes" id="UP001527925"/>
    </source>
</evidence>
<feature type="region of interest" description="Disordered" evidence="1">
    <location>
        <begin position="44"/>
        <end position="69"/>
    </location>
</feature>
<name>A0ABR4N4J9_9FUNG</name>
<keyword evidence="2" id="KW-0812">Transmembrane</keyword>
<dbReference type="PANTHER" id="PTHR38488:SF1">
    <property type="entry name" value="OXIDOREDUCTASE 9.5 KDA SUBUNIT, PUTATIVE (AFU_ORTHOLOGUE AFUA_5G08980)-RELATED"/>
    <property type="match status" value="1"/>
</dbReference>
<evidence type="ECO:0000313" key="3">
    <source>
        <dbReference type="EMBL" id="KAL2914471.1"/>
    </source>
</evidence>
<evidence type="ECO:0000256" key="1">
    <source>
        <dbReference type="SAM" id="MobiDB-lite"/>
    </source>
</evidence>
<organism evidence="3 4">
    <name type="scientific">Polyrhizophydium stewartii</name>
    <dbReference type="NCBI Taxonomy" id="2732419"/>
    <lineage>
        <taxon>Eukaryota</taxon>
        <taxon>Fungi</taxon>
        <taxon>Fungi incertae sedis</taxon>
        <taxon>Chytridiomycota</taxon>
        <taxon>Chytridiomycota incertae sedis</taxon>
        <taxon>Chytridiomycetes</taxon>
        <taxon>Rhizophydiales</taxon>
        <taxon>Rhizophydiales incertae sedis</taxon>
        <taxon>Polyrhizophydium</taxon>
    </lineage>
</organism>
<dbReference type="PANTHER" id="PTHR38488">
    <property type="entry name" value="OXIDOREDUCTASE 9.5 KDA SUBUNIT, PUTATIVE (AFU_ORTHOLOGUE AFUA_5G08980)-RELATED"/>
    <property type="match status" value="1"/>
</dbReference>
<comment type="caution">
    <text evidence="3">The sequence shown here is derived from an EMBL/GenBank/DDBJ whole genome shotgun (WGS) entry which is preliminary data.</text>
</comment>
<gene>
    <name evidence="3" type="primary">N19M</name>
    <name evidence="3" type="ORF">HK105_206038</name>
</gene>
<dbReference type="EMBL" id="JADGIZ020000033">
    <property type="protein sequence ID" value="KAL2914471.1"/>
    <property type="molecule type" value="Genomic_DNA"/>
</dbReference>
<dbReference type="Proteomes" id="UP001527925">
    <property type="component" value="Unassembled WGS sequence"/>
</dbReference>
<proteinExistence type="predicted"/>
<accession>A0ABR4N4J9</accession>
<keyword evidence="4" id="KW-1185">Reference proteome</keyword>
<sequence>MLGAIKSLRNSLYNHPVAFVSSVMGIASPVLLFVVYPIRREMGYKPTPDAPKTYPVPKRARVPLTGFDD</sequence>
<dbReference type="InterPro" id="IPR039961">
    <property type="entry name" value="Nuo9.5"/>
</dbReference>